<evidence type="ECO:0000256" key="12">
    <source>
        <dbReference type="ARBA" id="ARBA00046046"/>
    </source>
</evidence>
<comment type="similarity">
    <text evidence="3">Belongs to the 2-oxoacid dehydrogenase family.</text>
</comment>
<dbReference type="InterPro" id="IPR050537">
    <property type="entry name" value="2-oxoacid_dehydrogenase"/>
</dbReference>
<dbReference type="Pfam" id="PF00198">
    <property type="entry name" value="2-oxoacid_dh"/>
    <property type="match status" value="1"/>
</dbReference>
<feature type="domain" description="2-oxoacid dehydrogenase acyltransferase catalytic" evidence="13">
    <location>
        <begin position="2"/>
        <end position="61"/>
    </location>
</feature>
<evidence type="ECO:0000256" key="9">
    <source>
        <dbReference type="ARBA" id="ARBA00023315"/>
    </source>
</evidence>
<dbReference type="PANTHER" id="PTHR43416">
    <property type="entry name" value="DIHYDROLIPOYLLYSINE-RESIDUE SUCCINYLTRANSFERASE COMPONENT OF 2-OXOGLUTARATE DEHYDROGENASE COMPLEX, MITOCHONDRIAL-RELATED"/>
    <property type="match status" value="1"/>
</dbReference>
<dbReference type="OrthoDB" id="5391403at2759"/>
<comment type="pathway">
    <text evidence="2">Amino-acid degradation; L-lysine degradation via saccharopine pathway; glutaryl-CoA from L-lysine: step 6/6.</text>
</comment>
<evidence type="ECO:0000256" key="6">
    <source>
        <dbReference type="ARBA" id="ARBA00022532"/>
    </source>
</evidence>
<evidence type="ECO:0000256" key="1">
    <source>
        <dbReference type="ARBA" id="ARBA00001938"/>
    </source>
</evidence>
<dbReference type="EC" id="2.3.1.61" evidence="4"/>
<dbReference type="Gene3D" id="3.30.559.10">
    <property type="entry name" value="Chloramphenicol acetyltransferase-like domain"/>
    <property type="match status" value="1"/>
</dbReference>
<evidence type="ECO:0000256" key="5">
    <source>
        <dbReference type="ARBA" id="ARBA00020294"/>
    </source>
</evidence>
<name>A0A7T8K193_CALRO</name>
<keyword evidence="6" id="KW-0816">Tricarboxylic acid cycle</keyword>
<dbReference type="Proteomes" id="UP000595437">
    <property type="component" value="Chromosome 11"/>
</dbReference>
<accession>A0A7T8K193</accession>
<evidence type="ECO:0000256" key="11">
    <source>
        <dbReference type="ARBA" id="ARBA00032406"/>
    </source>
</evidence>
<dbReference type="GO" id="GO:0005829">
    <property type="term" value="C:cytosol"/>
    <property type="evidence" value="ECO:0007669"/>
    <property type="project" value="TreeGrafter"/>
</dbReference>
<evidence type="ECO:0000313" key="14">
    <source>
        <dbReference type="EMBL" id="QQP41831.1"/>
    </source>
</evidence>
<dbReference type="SUPFAM" id="SSF52777">
    <property type="entry name" value="CoA-dependent acyltransferases"/>
    <property type="match status" value="1"/>
</dbReference>
<gene>
    <name evidence="14" type="ORF">FKW44_016306</name>
</gene>
<evidence type="ECO:0000259" key="13">
    <source>
        <dbReference type="Pfam" id="PF00198"/>
    </source>
</evidence>
<evidence type="ECO:0000256" key="4">
    <source>
        <dbReference type="ARBA" id="ARBA00012945"/>
    </source>
</evidence>
<dbReference type="PANTHER" id="PTHR43416:SF5">
    <property type="entry name" value="DIHYDROLIPOYLLYSINE-RESIDUE SUCCINYLTRANSFERASE COMPONENT OF 2-OXOGLUTARATE DEHYDROGENASE COMPLEX, MITOCHONDRIAL"/>
    <property type="match status" value="1"/>
</dbReference>
<keyword evidence="7" id="KW-0808">Transferase</keyword>
<comment type="cofactor">
    <cofactor evidence="1">
        <name>(R)-lipoate</name>
        <dbReference type="ChEBI" id="CHEBI:83088"/>
    </cofactor>
</comment>
<dbReference type="EMBL" id="CP045900">
    <property type="protein sequence ID" value="QQP41831.1"/>
    <property type="molecule type" value="Genomic_DNA"/>
</dbReference>
<protein>
    <recommendedName>
        <fullName evidence="5">Dihydrolipoyllysine-residue succinyltransferase component of 2-oxoglutarate dehydrogenase complex, mitochondrial</fullName>
        <ecNumber evidence="4">2.3.1.61</ecNumber>
    </recommendedName>
    <alternativeName>
        <fullName evidence="11">2-oxoglutarate dehydrogenase complex component E2</fullName>
    </alternativeName>
    <alternativeName>
        <fullName evidence="10">E2K</fullName>
    </alternativeName>
</protein>
<organism evidence="14 15">
    <name type="scientific">Caligus rogercresseyi</name>
    <name type="common">Sea louse</name>
    <dbReference type="NCBI Taxonomy" id="217165"/>
    <lineage>
        <taxon>Eukaryota</taxon>
        <taxon>Metazoa</taxon>
        <taxon>Ecdysozoa</taxon>
        <taxon>Arthropoda</taxon>
        <taxon>Crustacea</taxon>
        <taxon>Multicrustacea</taxon>
        <taxon>Hexanauplia</taxon>
        <taxon>Copepoda</taxon>
        <taxon>Siphonostomatoida</taxon>
        <taxon>Caligidae</taxon>
        <taxon>Caligus</taxon>
    </lineage>
</organism>
<evidence type="ECO:0000256" key="8">
    <source>
        <dbReference type="ARBA" id="ARBA00022823"/>
    </source>
</evidence>
<evidence type="ECO:0000256" key="10">
    <source>
        <dbReference type="ARBA" id="ARBA00031331"/>
    </source>
</evidence>
<dbReference type="GO" id="GO:0004149">
    <property type="term" value="F:dihydrolipoyllysine-residue succinyltransferase activity"/>
    <property type="evidence" value="ECO:0007669"/>
    <property type="project" value="UniProtKB-EC"/>
</dbReference>
<evidence type="ECO:0000256" key="7">
    <source>
        <dbReference type="ARBA" id="ARBA00022679"/>
    </source>
</evidence>
<evidence type="ECO:0000313" key="15">
    <source>
        <dbReference type="Proteomes" id="UP000595437"/>
    </source>
</evidence>
<proteinExistence type="inferred from homology"/>
<keyword evidence="9" id="KW-0012">Acyltransferase</keyword>
<sequence>MAEMQGGSFTISNGGVYGSLMSSPILNPPQSGILGMHKIQDRPMAIGGQVVIRPMMYLALSTITVSLTAKAL</sequence>
<dbReference type="AlphaFoldDB" id="A0A7T8K193"/>
<reference evidence="15" key="1">
    <citation type="submission" date="2021-01" db="EMBL/GenBank/DDBJ databases">
        <title>Caligus Genome Assembly.</title>
        <authorList>
            <person name="Gallardo-Escarate C."/>
        </authorList>
    </citation>
    <scope>NUCLEOTIDE SEQUENCE [LARGE SCALE GENOMIC DNA]</scope>
</reference>
<evidence type="ECO:0000256" key="3">
    <source>
        <dbReference type="ARBA" id="ARBA00007317"/>
    </source>
</evidence>
<evidence type="ECO:0000256" key="2">
    <source>
        <dbReference type="ARBA" id="ARBA00005145"/>
    </source>
</evidence>
<keyword evidence="15" id="KW-1185">Reference proteome</keyword>
<dbReference type="InterPro" id="IPR001078">
    <property type="entry name" value="2-oxoacid_DH_actylTfrase"/>
</dbReference>
<keyword evidence="8" id="KW-0450">Lipoyl</keyword>
<comment type="function">
    <text evidence="12">Dihydrolipoamide succinyltransferase (E2) component of the 2-oxoglutarate dehydrogenase complex. The 2-oxoglutarate dehydrogenase complex catalyzes the overall conversion of 2-oxoglutarate to succinyl-CoA and CO(2). The 2-oxoglutarate dehydrogenase complex is mainly active in the mitochondrion. A fraction of the 2-oxoglutarate dehydrogenase complex also localizes in the nucleus and is required for lysine succinylation of histones: associates with KAT2A on chromatin and provides succinyl-CoA to histone succinyltransferase KAT2A.</text>
</comment>
<dbReference type="GO" id="GO:0006099">
    <property type="term" value="P:tricarboxylic acid cycle"/>
    <property type="evidence" value="ECO:0007669"/>
    <property type="project" value="UniProtKB-KW"/>
</dbReference>
<dbReference type="InterPro" id="IPR023213">
    <property type="entry name" value="CAT-like_dom_sf"/>
</dbReference>